<feature type="region of interest" description="Disordered" evidence="1">
    <location>
        <begin position="1"/>
        <end position="361"/>
    </location>
</feature>
<dbReference type="InterPro" id="IPR007518">
    <property type="entry name" value="MINDY"/>
</dbReference>
<feature type="compositionally biased region" description="Basic and acidic residues" evidence="1">
    <location>
        <begin position="253"/>
        <end position="270"/>
    </location>
</feature>
<protein>
    <recommendedName>
        <fullName evidence="2">MINDY deubiquitinase domain-containing protein</fullName>
    </recommendedName>
</protein>
<feature type="compositionally biased region" description="Basic and acidic residues" evidence="1">
    <location>
        <begin position="747"/>
        <end position="762"/>
    </location>
</feature>
<feature type="domain" description="MINDY deubiquitinase" evidence="2">
    <location>
        <begin position="364"/>
        <end position="668"/>
    </location>
</feature>
<accession>A0A439DAZ3</accession>
<dbReference type="PANTHER" id="PTHR18063:SF6">
    <property type="entry name" value="UBIQUITIN CARBOXYL-TERMINAL HYDROLASE"/>
    <property type="match status" value="1"/>
</dbReference>
<proteinExistence type="predicted"/>
<evidence type="ECO:0000313" key="3">
    <source>
        <dbReference type="EMBL" id="RWA11562.1"/>
    </source>
</evidence>
<comment type="caution">
    <text evidence="3">The sequence shown here is derived from an EMBL/GenBank/DDBJ whole genome shotgun (WGS) entry which is preliminary data.</text>
</comment>
<dbReference type="Pfam" id="PF04424">
    <property type="entry name" value="MINDY_DUB"/>
    <property type="match status" value="1"/>
</dbReference>
<organism evidence="3 4">
    <name type="scientific">Xylaria grammica</name>
    <dbReference type="NCBI Taxonomy" id="363999"/>
    <lineage>
        <taxon>Eukaryota</taxon>
        <taxon>Fungi</taxon>
        <taxon>Dikarya</taxon>
        <taxon>Ascomycota</taxon>
        <taxon>Pezizomycotina</taxon>
        <taxon>Sordariomycetes</taxon>
        <taxon>Xylariomycetidae</taxon>
        <taxon>Xylariales</taxon>
        <taxon>Xylariaceae</taxon>
        <taxon>Xylaria</taxon>
    </lineage>
</organism>
<gene>
    <name evidence="3" type="ORF">EKO27_g3551</name>
</gene>
<dbReference type="GO" id="GO:0071944">
    <property type="term" value="C:cell periphery"/>
    <property type="evidence" value="ECO:0007669"/>
    <property type="project" value="TreeGrafter"/>
</dbReference>
<name>A0A439DAZ3_9PEZI</name>
<feature type="compositionally biased region" description="Low complexity" evidence="1">
    <location>
        <begin position="691"/>
        <end position="700"/>
    </location>
</feature>
<sequence length="920" mass="99705">MVTQKPIPESSSTNGIDGADNAAIEPPRIELWSATDSEVDSERIWGAQEQLSAGHGPTNDTGSADASQHVPDPLRPGATTISPPYEQGQGNPWDDVATRGSAPIGNEPQTVKPDDVPTVLRPGVARSETNPFKRKPVQRSSEALNTSQKSPDEATIAVEPQTEALPLPTTDESLDKSTNPWQPALDKRNDPNCAPTPPSLLDQDHDRNVWGSDSQLVSASSGMAFTQPSGNTQPTASASPVPVHPSAVNDLLGDEHAWEGAESNNKDKGKQPTAPQSEIPSEAIDGWNLVDHEPTLEPVPGSLSKQSTWENFGATEDDTAKEVVTHESEGESEEVPPLPPRTSLEAPPAQPPRRQSPSNVNMSETYQIKNINWHDSKASKNPRKSPILVQNANGPCPLVALVNALTLTTPADQTNANLVETLGAREQVSLSFLLEAVVDELMSFRHTDSDAPLPDMSELYGFLQGLHTGMNVNPRFIPSPEAVAAHARTSSSDVRLSDRGNEIPGTFENTRDMELYATFRIPLIHGWLPPRDDVAYDALKRQASSYDEAQNLLFHEEELEDKLSNSETGLTEEEQQLYQDIITIKSFLSMTATQLTSSGLNVITKSIQPGEVSILFRNDHFSTLYRHPQTLQLFTLVTDAGYFTHDEVVWESLTDVRGKLAEFFSGDFRVVGGNQGQRAGGGNSGWHDSSDTAGTSSDGGWQTVRNRRSHNNRQSEPVAAAAPLSPQHEQEDRDLALALQLQEEEEERHRTEQAARRRESHLSEQFIEQQGRDGNRTGSRGRGGSISSAGRGSTTSLPPPRSSSTNQPARATAQARGGRPVQQVRSLIPPRTHRPAEDDLEEAPPSYEQAAKSTPYLPPAGHPSHPESNPRSPDPRRNSTPRTQSNAGPSIPTRSRQSVPSVSAGGTSGGAGKDRDCVLM</sequence>
<dbReference type="GO" id="GO:1990380">
    <property type="term" value="F:K48-linked deubiquitinase activity"/>
    <property type="evidence" value="ECO:0007669"/>
    <property type="project" value="InterPro"/>
</dbReference>
<dbReference type="GO" id="GO:0071108">
    <property type="term" value="P:protein K48-linked deubiquitination"/>
    <property type="evidence" value="ECO:0007669"/>
    <property type="project" value="TreeGrafter"/>
</dbReference>
<feature type="compositionally biased region" description="Polar residues" evidence="1">
    <location>
        <begin position="211"/>
        <end position="238"/>
    </location>
</feature>
<feature type="compositionally biased region" description="Polar residues" evidence="1">
    <location>
        <begin position="138"/>
        <end position="149"/>
    </location>
</feature>
<feature type="compositionally biased region" description="Low complexity" evidence="1">
    <location>
        <begin position="785"/>
        <end position="796"/>
    </location>
</feature>
<dbReference type="STRING" id="363999.A0A439DAZ3"/>
<dbReference type="GO" id="GO:0005829">
    <property type="term" value="C:cytosol"/>
    <property type="evidence" value="ECO:0007669"/>
    <property type="project" value="TreeGrafter"/>
</dbReference>
<feature type="region of interest" description="Disordered" evidence="1">
    <location>
        <begin position="674"/>
        <end position="920"/>
    </location>
</feature>
<dbReference type="GO" id="GO:0004843">
    <property type="term" value="F:cysteine-type deubiquitinase activity"/>
    <property type="evidence" value="ECO:0007669"/>
    <property type="project" value="InterPro"/>
</dbReference>
<dbReference type="EMBL" id="RYZI01000076">
    <property type="protein sequence ID" value="RWA11562.1"/>
    <property type="molecule type" value="Genomic_DNA"/>
</dbReference>
<evidence type="ECO:0000259" key="2">
    <source>
        <dbReference type="Pfam" id="PF04424"/>
    </source>
</evidence>
<dbReference type="PANTHER" id="PTHR18063">
    <property type="entry name" value="NF-E2 INDUCIBLE PROTEIN"/>
    <property type="match status" value="1"/>
</dbReference>
<dbReference type="Proteomes" id="UP000286045">
    <property type="component" value="Unassembled WGS sequence"/>
</dbReference>
<evidence type="ECO:0000256" key="1">
    <source>
        <dbReference type="SAM" id="MobiDB-lite"/>
    </source>
</evidence>
<evidence type="ECO:0000313" key="4">
    <source>
        <dbReference type="Proteomes" id="UP000286045"/>
    </source>
</evidence>
<feature type="compositionally biased region" description="Basic and acidic residues" evidence="1">
    <location>
        <begin position="318"/>
        <end position="329"/>
    </location>
</feature>
<dbReference type="AlphaFoldDB" id="A0A439DAZ3"/>
<keyword evidence="4" id="KW-1185">Reference proteome</keyword>
<reference evidence="3 4" key="1">
    <citation type="submission" date="2018-12" db="EMBL/GenBank/DDBJ databases">
        <title>Draft genome sequence of Xylaria grammica IHI A82.</title>
        <authorList>
            <person name="Buettner E."/>
            <person name="Kellner H."/>
        </authorList>
    </citation>
    <scope>NUCLEOTIDE SEQUENCE [LARGE SCALE GENOMIC DNA]</scope>
    <source>
        <strain evidence="3 4">IHI A82</strain>
    </source>
</reference>
<dbReference type="GO" id="GO:0016807">
    <property type="term" value="F:cysteine-type carboxypeptidase activity"/>
    <property type="evidence" value="ECO:0007669"/>
    <property type="project" value="TreeGrafter"/>
</dbReference>
<feature type="compositionally biased region" description="Polar residues" evidence="1">
    <location>
        <begin position="1"/>
        <end position="15"/>
    </location>
</feature>
<dbReference type="InterPro" id="IPR033979">
    <property type="entry name" value="MINDY_domain"/>
</dbReference>
<feature type="compositionally biased region" description="Polar residues" evidence="1">
    <location>
        <begin position="878"/>
        <end position="897"/>
    </location>
</feature>
<feature type="compositionally biased region" description="Gly residues" evidence="1">
    <location>
        <begin position="674"/>
        <end position="684"/>
    </location>
</feature>